<dbReference type="OrthoDB" id="6077919at2759"/>
<reference evidence="2 3" key="1">
    <citation type="submission" date="2019-04" db="EMBL/GenBank/DDBJ databases">
        <title>Draft genome of the big-headed turtle Platysternon megacephalum.</title>
        <authorList>
            <person name="Gong S."/>
        </authorList>
    </citation>
    <scope>NUCLEOTIDE SEQUENCE [LARGE SCALE GENOMIC DNA]</scope>
    <source>
        <strain evidence="2">DO16091913</strain>
        <tissue evidence="2">Muscle</tissue>
    </source>
</reference>
<feature type="compositionally biased region" description="Basic and acidic residues" evidence="1">
    <location>
        <begin position="1"/>
        <end position="11"/>
    </location>
</feature>
<organism evidence="2 3">
    <name type="scientific">Platysternon megacephalum</name>
    <name type="common">big-headed turtle</name>
    <dbReference type="NCBI Taxonomy" id="55544"/>
    <lineage>
        <taxon>Eukaryota</taxon>
        <taxon>Metazoa</taxon>
        <taxon>Chordata</taxon>
        <taxon>Craniata</taxon>
        <taxon>Vertebrata</taxon>
        <taxon>Euteleostomi</taxon>
        <taxon>Archelosauria</taxon>
        <taxon>Testudinata</taxon>
        <taxon>Testudines</taxon>
        <taxon>Cryptodira</taxon>
        <taxon>Durocryptodira</taxon>
        <taxon>Testudinoidea</taxon>
        <taxon>Platysternidae</taxon>
        <taxon>Platysternon</taxon>
    </lineage>
</organism>
<dbReference type="EMBL" id="QXTE01000112">
    <property type="protein sequence ID" value="TFK05565.1"/>
    <property type="molecule type" value="Genomic_DNA"/>
</dbReference>
<evidence type="ECO:0000313" key="3">
    <source>
        <dbReference type="Proteomes" id="UP000297703"/>
    </source>
</evidence>
<comment type="caution">
    <text evidence="2">The sequence shown here is derived from an EMBL/GenBank/DDBJ whole genome shotgun (WGS) entry which is preliminary data.</text>
</comment>
<feature type="compositionally biased region" description="Basic residues" evidence="1">
    <location>
        <begin position="39"/>
        <end position="48"/>
    </location>
</feature>
<sequence>MNGAEEQHPEAGPETPDPQTMPPGDGDETVFQSSSQGRTYKRRRKLQTPKRIPAEKEPDSPRESEKCSRKHAESSSEVGAKARGKVPSCSACEQSLKGKIFFQSLGRFYVDRGALTA</sequence>
<name>A0A4D9EB73_9SAUR</name>
<keyword evidence="3" id="KW-1185">Reference proteome</keyword>
<evidence type="ECO:0000256" key="1">
    <source>
        <dbReference type="SAM" id="MobiDB-lite"/>
    </source>
</evidence>
<dbReference type="AlphaFoldDB" id="A0A4D9EB73"/>
<evidence type="ECO:0000313" key="2">
    <source>
        <dbReference type="EMBL" id="TFK05565.1"/>
    </source>
</evidence>
<keyword evidence="2" id="KW-0418">Kinase</keyword>
<accession>A0A4D9EB73</accession>
<gene>
    <name evidence="2" type="ORF">DR999_PMT11841</name>
</gene>
<feature type="region of interest" description="Disordered" evidence="1">
    <location>
        <begin position="1"/>
        <end position="88"/>
    </location>
</feature>
<dbReference type="Proteomes" id="UP000297703">
    <property type="component" value="Unassembled WGS sequence"/>
</dbReference>
<dbReference type="GO" id="GO:0016301">
    <property type="term" value="F:kinase activity"/>
    <property type="evidence" value="ECO:0007669"/>
    <property type="project" value="UniProtKB-KW"/>
</dbReference>
<reference evidence="2 3" key="2">
    <citation type="submission" date="2019-04" db="EMBL/GenBank/DDBJ databases">
        <title>The genome sequence of big-headed turtle.</title>
        <authorList>
            <person name="Gong S."/>
        </authorList>
    </citation>
    <scope>NUCLEOTIDE SEQUENCE [LARGE SCALE GENOMIC DNA]</scope>
    <source>
        <strain evidence="2">DO16091913</strain>
        <tissue evidence="2">Muscle</tissue>
    </source>
</reference>
<feature type="compositionally biased region" description="Basic and acidic residues" evidence="1">
    <location>
        <begin position="52"/>
        <end position="74"/>
    </location>
</feature>
<proteinExistence type="predicted"/>
<keyword evidence="2" id="KW-0808">Transferase</keyword>
<protein>
    <submittedName>
        <fullName evidence="2">Fructosamine-3-kinase</fullName>
    </submittedName>
</protein>